<protein>
    <submittedName>
        <fullName evidence="7">ABC transporter substrate-binding protein</fullName>
    </submittedName>
</protein>
<proteinExistence type="inferred from homology"/>
<evidence type="ECO:0000259" key="6">
    <source>
        <dbReference type="SMART" id="SM00062"/>
    </source>
</evidence>
<comment type="subcellular location">
    <subcellularLocation>
        <location evidence="1">Cell envelope</location>
    </subcellularLocation>
</comment>
<evidence type="ECO:0000256" key="4">
    <source>
        <dbReference type="RuleBase" id="RU003744"/>
    </source>
</evidence>
<dbReference type="Gene3D" id="3.40.190.10">
    <property type="entry name" value="Periplasmic binding protein-like II"/>
    <property type="match status" value="2"/>
</dbReference>
<feature type="signal peptide" evidence="5">
    <location>
        <begin position="1"/>
        <end position="23"/>
    </location>
</feature>
<dbReference type="Pfam" id="PF00497">
    <property type="entry name" value="SBP_bac_3"/>
    <property type="match status" value="1"/>
</dbReference>
<accession>A0A330HRU5</accession>
<dbReference type="PANTHER" id="PTHR35936:SF17">
    <property type="entry name" value="ARGININE-BINDING EXTRACELLULAR PROTEIN ARTP"/>
    <property type="match status" value="1"/>
</dbReference>
<dbReference type="RefSeq" id="WP_112098727.1">
    <property type="nucleotide sequence ID" value="NZ_QMBP01000008.1"/>
</dbReference>
<reference evidence="8" key="1">
    <citation type="submission" date="2018-06" db="EMBL/GenBank/DDBJ databases">
        <authorList>
            <person name="Helene L.C."/>
            <person name="Dall'Agnol R."/>
            <person name="Delamuta J.R."/>
            <person name="Hungria M."/>
        </authorList>
    </citation>
    <scope>NUCLEOTIDE SEQUENCE [LARGE SCALE GENOMIC DNA]</scope>
    <source>
        <strain evidence="8">AC99b</strain>
    </source>
</reference>
<evidence type="ECO:0000256" key="1">
    <source>
        <dbReference type="ARBA" id="ARBA00004196"/>
    </source>
</evidence>
<dbReference type="SUPFAM" id="SSF53850">
    <property type="entry name" value="Periplasmic binding protein-like II"/>
    <property type="match status" value="1"/>
</dbReference>
<dbReference type="GO" id="GO:0030313">
    <property type="term" value="C:cell envelope"/>
    <property type="evidence" value="ECO:0007669"/>
    <property type="project" value="UniProtKB-SubCell"/>
</dbReference>
<dbReference type="Proteomes" id="UP000251558">
    <property type="component" value="Unassembled WGS sequence"/>
</dbReference>
<dbReference type="OrthoDB" id="7248418at2"/>
<dbReference type="CDD" id="cd01004">
    <property type="entry name" value="PBP2_MidA_like"/>
    <property type="match status" value="1"/>
</dbReference>
<evidence type="ECO:0000256" key="5">
    <source>
        <dbReference type="SAM" id="SignalP"/>
    </source>
</evidence>
<gene>
    <name evidence="7" type="ORF">DPM33_17660</name>
</gene>
<organism evidence="7 8">
    <name type="scientific">Mesorhizobium hawassense</name>
    <dbReference type="NCBI Taxonomy" id="1209954"/>
    <lineage>
        <taxon>Bacteria</taxon>
        <taxon>Pseudomonadati</taxon>
        <taxon>Pseudomonadota</taxon>
        <taxon>Alphaproteobacteria</taxon>
        <taxon>Hyphomicrobiales</taxon>
        <taxon>Phyllobacteriaceae</taxon>
        <taxon>Mesorhizobium</taxon>
    </lineage>
</organism>
<keyword evidence="8" id="KW-1185">Reference proteome</keyword>
<dbReference type="InterPro" id="IPR018313">
    <property type="entry name" value="SBP_3_CS"/>
</dbReference>
<keyword evidence="3 5" id="KW-0732">Signal</keyword>
<dbReference type="AlphaFoldDB" id="A0A330HRU5"/>
<dbReference type="PROSITE" id="PS01039">
    <property type="entry name" value="SBP_BACTERIAL_3"/>
    <property type="match status" value="1"/>
</dbReference>
<dbReference type="SMART" id="SM00062">
    <property type="entry name" value="PBPb"/>
    <property type="match status" value="1"/>
</dbReference>
<dbReference type="InterPro" id="IPR001638">
    <property type="entry name" value="Solute-binding_3/MltF_N"/>
</dbReference>
<reference evidence="7 8" key="2">
    <citation type="submission" date="2018-07" db="EMBL/GenBank/DDBJ databases">
        <title>Diversity of Mesorhizobium strains in Brazil.</title>
        <authorList>
            <person name="Helene L.C.F."/>
            <person name="Dall'Agnol R."/>
            <person name="Delamuta J.R.M."/>
            <person name="Hungria M."/>
        </authorList>
    </citation>
    <scope>NUCLEOTIDE SEQUENCE [LARGE SCALE GENOMIC DNA]</scope>
    <source>
        <strain evidence="7 8">AC99b</strain>
    </source>
</reference>
<dbReference type="EMBL" id="QMBP01000008">
    <property type="protein sequence ID" value="RAZ89409.1"/>
    <property type="molecule type" value="Genomic_DNA"/>
</dbReference>
<evidence type="ECO:0000256" key="3">
    <source>
        <dbReference type="ARBA" id="ARBA00022729"/>
    </source>
</evidence>
<feature type="chain" id="PRO_5016305013" evidence="5">
    <location>
        <begin position="24"/>
        <end position="269"/>
    </location>
</feature>
<evidence type="ECO:0000313" key="7">
    <source>
        <dbReference type="EMBL" id="RAZ89409.1"/>
    </source>
</evidence>
<sequence length="269" mass="29071">MSRVSKTAGCAIALVFAVGVAHASEVTPPADIAKAGKITYCAEFGNPPLGFYDENQVLGGLDVDIGTEIGKRMGVKVEWKETAFSAIIPALLAKQCDAILSQLFDKPQRREVVDFTNYMYSSQSFLVPKGNPKNIKGLEDLSGLKAAVDNGTTIQSLLDEQNKKFKEAGKPEVTVTVFPKDSDARQALQIGQVDVYGTTLETAAFFLQKAGHIFDIGGEPFAKIKTGIATRKGETEMHDAVQKAFESMKADGTYKKLLTKWGLEGDAIE</sequence>
<feature type="domain" description="Solute-binding protein family 3/N-terminal" evidence="6">
    <location>
        <begin position="37"/>
        <end position="265"/>
    </location>
</feature>
<dbReference type="PANTHER" id="PTHR35936">
    <property type="entry name" value="MEMBRANE-BOUND LYTIC MUREIN TRANSGLYCOSYLASE F"/>
    <property type="match status" value="1"/>
</dbReference>
<evidence type="ECO:0000313" key="8">
    <source>
        <dbReference type="Proteomes" id="UP000251558"/>
    </source>
</evidence>
<evidence type="ECO:0000256" key="2">
    <source>
        <dbReference type="ARBA" id="ARBA00010333"/>
    </source>
</evidence>
<comment type="caution">
    <text evidence="7">The sequence shown here is derived from an EMBL/GenBank/DDBJ whole genome shotgun (WGS) entry which is preliminary data.</text>
</comment>
<comment type="similarity">
    <text evidence="2 4">Belongs to the bacterial solute-binding protein 3 family.</text>
</comment>
<name>A0A330HRU5_9HYPH</name>